<evidence type="ECO:0000256" key="3">
    <source>
        <dbReference type="SAM" id="SignalP"/>
    </source>
</evidence>
<dbReference type="CDD" id="cd00190">
    <property type="entry name" value="Tryp_SPc"/>
    <property type="match status" value="1"/>
</dbReference>
<keyword evidence="2" id="KW-1015">Disulfide bond</keyword>
<feature type="signal peptide" evidence="3">
    <location>
        <begin position="1"/>
        <end position="33"/>
    </location>
</feature>
<dbReference type="Pfam" id="PF00089">
    <property type="entry name" value="Trypsin"/>
    <property type="match status" value="1"/>
</dbReference>
<dbReference type="PRINTS" id="PR00722">
    <property type="entry name" value="CHYMOTRYPSIN"/>
</dbReference>
<proteinExistence type="inferred from homology"/>
<comment type="similarity">
    <text evidence="1">Belongs to the peptidase S1 family.</text>
</comment>
<dbReference type="SMART" id="SM00020">
    <property type="entry name" value="Tryp_SPc"/>
    <property type="match status" value="1"/>
</dbReference>
<protein>
    <submittedName>
        <fullName evidence="5">S1 family peptidase</fullName>
    </submittedName>
</protein>
<keyword evidence="6" id="KW-1185">Reference proteome</keyword>
<dbReference type="PANTHER" id="PTHR24276:SF98">
    <property type="entry name" value="FI18310P1-RELATED"/>
    <property type="match status" value="1"/>
</dbReference>
<dbReference type="RefSeq" id="WP_380619118.1">
    <property type="nucleotide sequence ID" value="NZ_JBHSDK010000010.1"/>
</dbReference>
<feature type="domain" description="Peptidase S1" evidence="4">
    <location>
        <begin position="46"/>
        <end position="263"/>
    </location>
</feature>
<dbReference type="PROSITE" id="PS50240">
    <property type="entry name" value="TRYPSIN_DOM"/>
    <property type="match status" value="1"/>
</dbReference>
<dbReference type="InterPro" id="IPR001314">
    <property type="entry name" value="Peptidase_S1A"/>
</dbReference>
<organism evidence="5 6">
    <name type="scientific">Salininema proteolyticum</name>
    <dbReference type="NCBI Taxonomy" id="1607685"/>
    <lineage>
        <taxon>Bacteria</taxon>
        <taxon>Bacillati</taxon>
        <taxon>Actinomycetota</taxon>
        <taxon>Actinomycetes</taxon>
        <taxon>Glycomycetales</taxon>
        <taxon>Glycomycetaceae</taxon>
        <taxon>Salininema</taxon>
    </lineage>
</organism>
<reference evidence="6" key="1">
    <citation type="journal article" date="2019" name="Int. J. Syst. Evol. Microbiol.">
        <title>The Global Catalogue of Microorganisms (GCM) 10K type strain sequencing project: providing services to taxonomists for standard genome sequencing and annotation.</title>
        <authorList>
            <consortium name="The Broad Institute Genomics Platform"/>
            <consortium name="The Broad Institute Genome Sequencing Center for Infectious Disease"/>
            <person name="Wu L."/>
            <person name="Ma J."/>
        </authorList>
    </citation>
    <scope>NUCLEOTIDE SEQUENCE [LARGE SCALE GENOMIC DNA]</scope>
    <source>
        <strain evidence="6">IBRC-M 10908</strain>
    </source>
</reference>
<dbReference type="PANTHER" id="PTHR24276">
    <property type="entry name" value="POLYSERASE-RELATED"/>
    <property type="match status" value="1"/>
</dbReference>
<accession>A0ABV8TW05</accession>
<dbReference type="InterPro" id="IPR009003">
    <property type="entry name" value="Peptidase_S1_PA"/>
</dbReference>
<name>A0ABV8TW05_9ACTN</name>
<evidence type="ECO:0000256" key="2">
    <source>
        <dbReference type="ARBA" id="ARBA00023157"/>
    </source>
</evidence>
<feature type="chain" id="PRO_5046124094" evidence="3">
    <location>
        <begin position="34"/>
        <end position="265"/>
    </location>
</feature>
<gene>
    <name evidence="5" type="ORF">ACFPET_06975</name>
</gene>
<evidence type="ECO:0000313" key="6">
    <source>
        <dbReference type="Proteomes" id="UP001595823"/>
    </source>
</evidence>
<dbReference type="Gene3D" id="2.40.10.10">
    <property type="entry name" value="Trypsin-like serine proteases"/>
    <property type="match status" value="1"/>
</dbReference>
<dbReference type="Proteomes" id="UP001595823">
    <property type="component" value="Unassembled WGS sequence"/>
</dbReference>
<dbReference type="SUPFAM" id="SSF50494">
    <property type="entry name" value="Trypsin-like serine proteases"/>
    <property type="match status" value="1"/>
</dbReference>
<keyword evidence="3" id="KW-0732">Signal</keyword>
<comment type="caution">
    <text evidence="5">The sequence shown here is derived from an EMBL/GenBank/DDBJ whole genome shotgun (WGS) entry which is preliminary data.</text>
</comment>
<dbReference type="InterPro" id="IPR043504">
    <property type="entry name" value="Peptidase_S1_PA_chymotrypsin"/>
</dbReference>
<dbReference type="PROSITE" id="PS00134">
    <property type="entry name" value="TRYPSIN_HIS"/>
    <property type="match status" value="1"/>
</dbReference>
<dbReference type="InterPro" id="IPR050430">
    <property type="entry name" value="Peptidase_S1"/>
</dbReference>
<dbReference type="InterPro" id="IPR001254">
    <property type="entry name" value="Trypsin_dom"/>
</dbReference>
<evidence type="ECO:0000313" key="5">
    <source>
        <dbReference type="EMBL" id="MFC4334935.1"/>
    </source>
</evidence>
<sequence>MSRFIERSRIRLWSTAVLAGLLALVLVPSTASAESRQADSGENGFIVGGDISHERYQFLAAVLYADSDGRLVQGCGAALVTDQWLVTAAHCLGGITAVRLGSNDRTSGGAVVPVEREVSHPLYHQYTSANDIAMLKLAYPVDFASVAIAANEPAAGTDVRLLGWGQTCPVKKCDRGSDDLKQLDTSIADDAHCGGMNPDELCTRSRPDATACYGDSGGPAVIDRGGWWLLVGVTSRGSQSCGDSGTVYSSVTGHYDWMDQVVSWY</sequence>
<dbReference type="InterPro" id="IPR018114">
    <property type="entry name" value="TRYPSIN_HIS"/>
</dbReference>
<evidence type="ECO:0000256" key="1">
    <source>
        <dbReference type="ARBA" id="ARBA00007664"/>
    </source>
</evidence>
<evidence type="ECO:0000259" key="4">
    <source>
        <dbReference type="PROSITE" id="PS50240"/>
    </source>
</evidence>
<dbReference type="EMBL" id="JBHSDK010000010">
    <property type="protein sequence ID" value="MFC4334935.1"/>
    <property type="molecule type" value="Genomic_DNA"/>
</dbReference>